<keyword evidence="4 12" id="KW-0812">Transmembrane</keyword>
<feature type="compositionally biased region" description="Polar residues" evidence="11">
    <location>
        <begin position="1"/>
        <end position="22"/>
    </location>
</feature>
<dbReference type="Proteomes" id="UP001454036">
    <property type="component" value="Unassembled WGS sequence"/>
</dbReference>
<dbReference type="PANTHER" id="PTHR32219">
    <property type="entry name" value="RNA-BINDING PROTEIN YLMH-RELATED"/>
    <property type="match status" value="1"/>
</dbReference>
<comment type="caution">
    <text evidence="13">The sequence shown here is derived from an EMBL/GenBank/DDBJ whole genome shotgun (WGS) entry which is preliminary data.</text>
</comment>
<evidence type="ECO:0000256" key="1">
    <source>
        <dbReference type="ARBA" id="ARBA00004162"/>
    </source>
</evidence>
<keyword evidence="7 10" id="KW-0175">Coiled coil</keyword>
<keyword evidence="6 12" id="KW-1133">Transmembrane helix</keyword>
<comment type="subcellular location">
    <subcellularLocation>
        <location evidence="1">Cell membrane</location>
        <topology evidence="1">Single-pass membrane protein</topology>
    </subcellularLocation>
    <subcellularLocation>
        <location evidence="2">Endoplasmic reticulum membrane</location>
        <topology evidence="2">Single-pass membrane protein</topology>
    </subcellularLocation>
</comment>
<feature type="region of interest" description="Disordered" evidence="11">
    <location>
        <begin position="1"/>
        <end position="43"/>
    </location>
</feature>
<evidence type="ECO:0000256" key="3">
    <source>
        <dbReference type="ARBA" id="ARBA00022475"/>
    </source>
</evidence>
<feature type="region of interest" description="Disordered" evidence="11">
    <location>
        <begin position="535"/>
        <end position="602"/>
    </location>
</feature>
<keyword evidence="3" id="KW-1003">Cell membrane</keyword>
<feature type="compositionally biased region" description="Basic and acidic residues" evidence="11">
    <location>
        <begin position="409"/>
        <end position="426"/>
    </location>
</feature>
<feature type="coiled-coil region" evidence="10">
    <location>
        <begin position="474"/>
        <end position="508"/>
    </location>
</feature>
<keyword evidence="14" id="KW-1185">Reference proteome</keyword>
<accession>A0AAV3QMK3</accession>
<evidence type="ECO:0000313" key="13">
    <source>
        <dbReference type="EMBL" id="GAA0163985.1"/>
    </source>
</evidence>
<keyword evidence="8 12" id="KW-0472">Membrane</keyword>
<evidence type="ECO:0000256" key="4">
    <source>
        <dbReference type="ARBA" id="ARBA00022692"/>
    </source>
</evidence>
<feature type="coiled-coil region" evidence="10">
    <location>
        <begin position="250"/>
        <end position="345"/>
    </location>
</feature>
<evidence type="ECO:0000256" key="7">
    <source>
        <dbReference type="ARBA" id="ARBA00023054"/>
    </source>
</evidence>
<sequence>MGVEVMNSNQSQVSAEGNSSMKFGSVSDAPVKGELNKDHDANVNGSVKGELNKAPEVNVPNNVHEEWPAPTEIHSFYVVKYRSYDDDKLKALVEQADKELQKIYRARSAVVEKLKPLRADRQQLMSQIIPLNTERKQFRAVIDEKRKEMEPLQKNLGQLRSTMGGGGRERGSGVCSSEQELDAYLKGLQYRIQHESITLNEEKQILREIKQLESTREKVIANSAARAKIVESVGDKETLQEQVKLIGVDLDGVRKEQDAVMAKLKKLEVEKDAIDDKIKFLEEELKDLDKKKENANKGMTDLRNKLREVNAPFYQNADLLKTFRARAAQKDIESLKQQTEAEVDKFVSQWTSKKDFREDYEKRILLSLDMRQLSRDGRMRNPDEKPLVVPIKVAPVEAIVKQPREDSVVTQKKDAASTEKVSKEKVSMVQKEANNKKKDGLIETSDHAVEKGAHSDFEIIQKELPKVEVVDEEKLKEIKRQEEIEKNRQALERKKKLAEKAAAKAAIKAQKDAEEKQKEIILHFPCILGREKKARKRAGTTGATAESQEESNETERVEQEVAENEENAEEKVDQAASSHKRERKENVVRNRPRPRGTGSLPKAILKRKKATNYWPYAAAAAALAVLLLLAVGYKYFV</sequence>
<evidence type="ECO:0000256" key="8">
    <source>
        <dbReference type="ARBA" id="ARBA00023136"/>
    </source>
</evidence>
<reference evidence="13 14" key="1">
    <citation type="submission" date="2024-01" db="EMBL/GenBank/DDBJ databases">
        <title>The complete chloroplast genome sequence of Lithospermum erythrorhizon: insights into the phylogenetic relationship among Boraginaceae species and the maternal lineages of purple gromwells.</title>
        <authorList>
            <person name="Okada T."/>
            <person name="Watanabe K."/>
        </authorList>
    </citation>
    <scope>NUCLEOTIDE SEQUENCE [LARGE SCALE GENOMIC DNA]</scope>
</reference>
<organism evidence="13 14">
    <name type="scientific">Lithospermum erythrorhizon</name>
    <name type="common">Purple gromwell</name>
    <name type="synonym">Lithospermum officinale var. erythrorhizon</name>
    <dbReference type="NCBI Taxonomy" id="34254"/>
    <lineage>
        <taxon>Eukaryota</taxon>
        <taxon>Viridiplantae</taxon>
        <taxon>Streptophyta</taxon>
        <taxon>Embryophyta</taxon>
        <taxon>Tracheophyta</taxon>
        <taxon>Spermatophyta</taxon>
        <taxon>Magnoliopsida</taxon>
        <taxon>eudicotyledons</taxon>
        <taxon>Gunneridae</taxon>
        <taxon>Pentapetalae</taxon>
        <taxon>asterids</taxon>
        <taxon>lamiids</taxon>
        <taxon>Boraginales</taxon>
        <taxon>Boraginaceae</taxon>
        <taxon>Boraginoideae</taxon>
        <taxon>Lithospermeae</taxon>
        <taxon>Lithospermum</taxon>
    </lineage>
</organism>
<dbReference type="GO" id="GO:0005789">
    <property type="term" value="C:endoplasmic reticulum membrane"/>
    <property type="evidence" value="ECO:0007669"/>
    <property type="project" value="UniProtKB-SubCell"/>
</dbReference>
<evidence type="ECO:0000256" key="6">
    <source>
        <dbReference type="ARBA" id="ARBA00022989"/>
    </source>
</evidence>
<protein>
    <recommendedName>
        <fullName evidence="15">Proton pump-interactor 1</fullName>
    </recommendedName>
</protein>
<evidence type="ECO:0000256" key="10">
    <source>
        <dbReference type="SAM" id="Coils"/>
    </source>
</evidence>
<feature type="region of interest" description="Disordered" evidence="11">
    <location>
        <begin position="409"/>
        <end position="433"/>
    </location>
</feature>
<feature type="transmembrane region" description="Helical" evidence="12">
    <location>
        <begin position="613"/>
        <end position="636"/>
    </location>
</feature>
<evidence type="ECO:0008006" key="15">
    <source>
        <dbReference type="Google" id="ProtNLM"/>
    </source>
</evidence>
<proteinExistence type="inferred from homology"/>
<dbReference type="InterPro" id="IPR055282">
    <property type="entry name" value="PPI1-4"/>
</dbReference>
<dbReference type="GO" id="GO:0005886">
    <property type="term" value="C:plasma membrane"/>
    <property type="evidence" value="ECO:0007669"/>
    <property type="project" value="UniProtKB-SubCell"/>
</dbReference>
<keyword evidence="5" id="KW-0256">Endoplasmic reticulum</keyword>
<evidence type="ECO:0000256" key="9">
    <source>
        <dbReference type="ARBA" id="ARBA00038080"/>
    </source>
</evidence>
<evidence type="ECO:0000256" key="12">
    <source>
        <dbReference type="SAM" id="Phobius"/>
    </source>
</evidence>
<dbReference type="PANTHER" id="PTHR32219:SF2">
    <property type="entry name" value="PROTON PUMP-INTERACTOR 1"/>
    <property type="match status" value="1"/>
</dbReference>
<name>A0AAV3QMK3_LITER</name>
<evidence type="ECO:0000256" key="11">
    <source>
        <dbReference type="SAM" id="MobiDB-lite"/>
    </source>
</evidence>
<evidence type="ECO:0000256" key="2">
    <source>
        <dbReference type="ARBA" id="ARBA00004389"/>
    </source>
</evidence>
<evidence type="ECO:0000256" key="5">
    <source>
        <dbReference type="ARBA" id="ARBA00022824"/>
    </source>
</evidence>
<dbReference type="EMBL" id="BAABME010004912">
    <property type="protein sequence ID" value="GAA0163985.1"/>
    <property type="molecule type" value="Genomic_DNA"/>
</dbReference>
<comment type="similarity">
    <text evidence="9">Belongs to the plant Proton pump-interactor protein family.</text>
</comment>
<dbReference type="AlphaFoldDB" id="A0AAV3QMK3"/>
<evidence type="ECO:0000313" key="14">
    <source>
        <dbReference type="Proteomes" id="UP001454036"/>
    </source>
</evidence>
<gene>
    <name evidence="13" type="ORF">LIER_19727</name>
</gene>